<accession>A0A0E0I9K5</accession>
<reference evidence="2" key="1">
    <citation type="submission" date="2015-04" db="UniProtKB">
        <authorList>
            <consortium name="EnsemblPlants"/>
        </authorList>
    </citation>
    <scope>IDENTIFICATION</scope>
    <source>
        <strain evidence="2">SL10</strain>
    </source>
</reference>
<dbReference type="AlphaFoldDB" id="A0A0E0I9K5"/>
<organism evidence="2">
    <name type="scientific">Oryza nivara</name>
    <name type="common">Indian wild rice</name>
    <name type="synonym">Oryza sativa f. spontanea</name>
    <dbReference type="NCBI Taxonomy" id="4536"/>
    <lineage>
        <taxon>Eukaryota</taxon>
        <taxon>Viridiplantae</taxon>
        <taxon>Streptophyta</taxon>
        <taxon>Embryophyta</taxon>
        <taxon>Tracheophyta</taxon>
        <taxon>Spermatophyta</taxon>
        <taxon>Magnoliopsida</taxon>
        <taxon>Liliopsida</taxon>
        <taxon>Poales</taxon>
        <taxon>Poaceae</taxon>
        <taxon>BOP clade</taxon>
        <taxon>Oryzoideae</taxon>
        <taxon>Oryzeae</taxon>
        <taxon>Oryzinae</taxon>
        <taxon>Oryza</taxon>
    </lineage>
</organism>
<proteinExistence type="predicted"/>
<evidence type="ECO:0000313" key="2">
    <source>
        <dbReference type="EnsemblPlants" id="ONIVA08G09400.1"/>
    </source>
</evidence>
<sequence length="188" mass="19723">MDSVHFPNPFHPLPNSHQALSGQAGGEAGEGDGKPPPTAATWSTAPLLERPRPCRRVNGWKGAAGASPATLGVGLPLQAPSYIFLCSVRHLHRLIVVLSSLGSDSDPSSRARPPSTNCTALELVPSRSRAHCASSSLLAACSKRLAARVASARQSAEQVAGTKEEEQLLCSAIPPAPVTWPSRRLVMN</sequence>
<name>A0A0E0I9K5_ORYNI</name>
<protein>
    <submittedName>
        <fullName evidence="2">Uncharacterized protein</fullName>
    </submittedName>
</protein>
<reference evidence="2" key="2">
    <citation type="submission" date="2018-04" db="EMBL/GenBank/DDBJ databases">
        <title>OnivRS2 (Oryza nivara Reference Sequence Version 2).</title>
        <authorList>
            <person name="Zhang J."/>
            <person name="Kudrna D."/>
            <person name="Lee S."/>
            <person name="Talag J."/>
            <person name="Rajasekar S."/>
            <person name="Welchert J."/>
            <person name="Hsing Y.-I."/>
            <person name="Wing R.A."/>
        </authorList>
    </citation>
    <scope>NUCLEOTIDE SEQUENCE [LARGE SCALE GENOMIC DNA]</scope>
    <source>
        <strain evidence="2">SL10</strain>
    </source>
</reference>
<evidence type="ECO:0000313" key="3">
    <source>
        <dbReference type="Proteomes" id="UP000006591"/>
    </source>
</evidence>
<dbReference type="HOGENOM" id="CLU_1443208_0_0_1"/>
<dbReference type="Gramene" id="ONIVA08G09400.1">
    <property type="protein sequence ID" value="ONIVA08G09400.1"/>
    <property type="gene ID" value="ONIVA08G09400"/>
</dbReference>
<dbReference type="EnsemblPlants" id="ONIVA08G09400.1">
    <property type="protein sequence ID" value="ONIVA08G09400.1"/>
    <property type="gene ID" value="ONIVA08G09400"/>
</dbReference>
<feature type="region of interest" description="Disordered" evidence="1">
    <location>
        <begin position="1"/>
        <end position="48"/>
    </location>
</feature>
<evidence type="ECO:0000256" key="1">
    <source>
        <dbReference type="SAM" id="MobiDB-lite"/>
    </source>
</evidence>
<keyword evidence="3" id="KW-1185">Reference proteome</keyword>
<dbReference type="Proteomes" id="UP000006591">
    <property type="component" value="Chromosome 8"/>
</dbReference>